<dbReference type="Gene3D" id="1.10.3230.20">
    <property type="entry name" value="P22 tail accessory factor (Gp4)"/>
    <property type="match status" value="1"/>
</dbReference>
<proteinExistence type="predicted"/>
<accession>A0A6J5NCN4</accession>
<protein>
    <submittedName>
        <fullName evidence="1">Uncharacterized protein</fullName>
    </submittedName>
</protein>
<dbReference type="EMBL" id="LR796581">
    <property type="protein sequence ID" value="CAB4153209.1"/>
    <property type="molecule type" value="Genomic_DNA"/>
</dbReference>
<sequence>MTTATKIIERAYTLIGYKDPSDALSGQDTNYALDVLNDLIDSWNTQTLYIYTTTEVVVTTSGKPITIGTGQTVDTVRPVRLLEGSYARISGIDYPITWIEEAQYQSIVLKNTASTIPIYGFYDGGAPTGNLYFWPYQTTPTEYHILVETQFGAFPDLVTDVTLTQGYTRALQYSLAEELAAGLRDLPASVIKNAMNARRAIRQANAVIPTLKFADNGTSPIARFLAG</sequence>
<gene>
    <name evidence="1" type="ORF">UFOVP607_56</name>
</gene>
<reference evidence="1" key="1">
    <citation type="submission" date="2020-04" db="EMBL/GenBank/DDBJ databases">
        <authorList>
            <person name="Chiriac C."/>
            <person name="Salcher M."/>
            <person name="Ghai R."/>
            <person name="Kavagutti S V."/>
        </authorList>
    </citation>
    <scope>NUCLEOTIDE SEQUENCE</scope>
</reference>
<organism evidence="1">
    <name type="scientific">uncultured Caudovirales phage</name>
    <dbReference type="NCBI Taxonomy" id="2100421"/>
    <lineage>
        <taxon>Viruses</taxon>
        <taxon>Duplodnaviria</taxon>
        <taxon>Heunggongvirae</taxon>
        <taxon>Uroviricota</taxon>
        <taxon>Caudoviricetes</taxon>
        <taxon>Peduoviridae</taxon>
        <taxon>Maltschvirus</taxon>
        <taxon>Maltschvirus maltsch</taxon>
    </lineage>
</organism>
<dbReference type="InterPro" id="IPR038258">
    <property type="entry name" value="Gp4_sf"/>
</dbReference>
<name>A0A6J5NCN4_9CAUD</name>
<evidence type="ECO:0000313" key="1">
    <source>
        <dbReference type="EMBL" id="CAB4153209.1"/>
    </source>
</evidence>